<feature type="compositionally biased region" description="Basic and acidic residues" evidence="2">
    <location>
        <begin position="98"/>
        <end position="124"/>
    </location>
</feature>
<dbReference type="EMBL" id="CAUYUJ010009225">
    <property type="protein sequence ID" value="CAK0826195.1"/>
    <property type="molecule type" value="Genomic_DNA"/>
</dbReference>
<evidence type="ECO:0000313" key="4">
    <source>
        <dbReference type="Proteomes" id="UP001189429"/>
    </source>
</evidence>
<feature type="coiled-coil region" evidence="1">
    <location>
        <begin position="36"/>
        <end position="81"/>
    </location>
</feature>
<proteinExistence type="predicted"/>
<comment type="caution">
    <text evidence="3">The sequence shown here is derived from an EMBL/GenBank/DDBJ whole genome shotgun (WGS) entry which is preliminary data.</text>
</comment>
<evidence type="ECO:0000256" key="2">
    <source>
        <dbReference type="SAM" id="MobiDB-lite"/>
    </source>
</evidence>
<dbReference type="Proteomes" id="UP001189429">
    <property type="component" value="Unassembled WGS sequence"/>
</dbReference>
<keyword evidence="4" id="KW-1185">Reference proteome</keyword>
<keyword evidence="1" id="KW-0175">Coiled coil</keyword>
<evidence type="ECO:0000313" key="3">
    <source>
        <dbReference type="EMBL" id="CAK0826195.1"/>
    </source>
</evidence>
<gene>
    <name evidence="3" type="ORF">PCOR1329_LOCUS26129</name>
</gene>
<feature type="region of interest" description="Disordered" evidence="2">
    <location>
        <begin position="93"/>
        <end position="225"/>
    </location>
</feature>
<name>A0ABN9S5F2_9DINO</name>
<organism evidence="3 4">
    <name type="scientific">Prorocentrum cordatum</name>
    <dbReference type="NCBI Taxonomy" id="2364126"/>
    <lineage>
        <taxon>Eukaryota</taxon>
        <taxon>Sar</taxon>
        <taxon>Alveolata</taxon>
        <taxon>Dinophyceae</taxon>
        <taxon>Prorocentrales</taxon>
        <taxon>Prorocentraceae</taxon>
        <taxon>Prorocentrum</taxon>
    </lineage>
</organism>
<feature type="compositionally biased region" description="Acidic residues" evidence="2">
    <location>
        <begin position="155"/>
        <end position="165"/>
    </location>
</feature>
<evidence type="ECO:0000256" key="1">
    <source>
        <dbReference type="SAM" id="Coils"/>
    </source>
</evidence>
<protein>
    <submittedName>
        <fullName evidence="3">Uncharacterized protein</fullName>
    </submittedName>
</protein>
<reference evidence="3" key="1">
    <citation type="submission" date="2023-10" db="EMBL/GenBank/DDBJ databases">
        <authorList>
            <person name="Chen Y."/>
            <person name="Shah S."/>
            <person name="Dougan E. K."/>
            <person name="Thang M."/>
            <person name="Chan C."/>
        </authorList>
    </citation>
    <scope>NUCLEOTIDE SEQUENCE [LARGE SCALE GENOMIC DNA]</scope>
</reference>
<accession>A0ABN9S5F2</accession>
<feature type="compositionally biased region" description="Basic and acidic residues" evidence="2">
    <location>
        <begin position="166"/>
        <end position="176"/>
    </location>
</feature>
<sequence length="448" mass="48793">MALEPVTAGGGPDLVELQLRRLAHLESLCANRTAGEARAAALVAQLEAKIRQFEQQTAANMGQAEQELARLSGELQLSLQRRRLRGDGEEFAATDLADEQRDRADLSLDGGDRRAKGVRADGYRQKGQKFAANGGSGDPQQATTTAAKPTSQEMLESESIDEPEREDSGSVDKGDSGSEGATRLHPIDEEHQRSRSLRGRHQDTGTVQLKLAPHLEDTGPLGTPLDAAEEAEKGARRFWADMSNEVLFRLRHQRPDFPGDLSDPPQFLLSDRKQGVEGNSRVGNADLQTLAEGFSIAAFGPGPEGSPVSTAHGAPAARRGQIPALAQRMQAISHKTDDPPMNADVPASRGTGTQAPNLDYKISVSSLAGAVRFRENVSRRASEWIDPRTAGSRRLRVRHGIAIDARDRQRQICRVHRPIFDALKARFERGQERSSQLTVASEAVWLRI</sequence>